<dbReference type="Proteomes" id="UP000257109">
    <property type="component" value="Unassembled WGS sequence"/>
</dbReference>
<sequence>IWTAIRIFCIWIIGVAIICVEKRVIFNFKNETVKSIIEFENNTNTPILEKYQVIIRLKDGSQNFIFDVSYAPCLLKFGTTIRKMLQHSYSSWQLHVD</sequence>
<protein>
    <submittedName>
        <fullName evidence="1">Uncharacterized protein</fullName>
    </submittedName>
</protein>
<reference evidence="1" key="1">
    <citation type="submission" date="2018-05" db="EMBL/GenBank/DDBJ databases">
        <title>Draft genome of Mucuna pruriens seed.</title>
        <authorList>
            <person name="Nnadi N.E."/>
            <person name="Vos R."/>
            <person name="Hasami M.H."/>
            <person name="Devisetty U.K."/>
            <person name="Aguiy J.C."/>
        </authorList>
    </citation>
    <scope>NUCLEOTIDE SEQUENCE [LARGE SCALE GENOMIC DNA]</scope>
    <source>
        <strain evidence="1">JCA_2017</strain>
    </source>
</reference>
<comment type="caution">
    <text evidence="1">The sequence shown here is derived from an EMBL/GenBank/DDBJ whole genome shotgun (WGS) entry which is preliminary data.</text>
</comment>
<feature type="non-terminal residue" evidence="1">
    <location>
        <position position="97"/>
    </location>
</feature>
<proteinExistence type="predicted"/>
<dbReference type="AlphaFoldDB" id="A0A371HLD0"/>
<accession>A0A371HLD0</accession>
<feature type="non-terminal residue" evidence="1">
    <location>
        <position position="1"/>
    </location>
</feature>
<organism evidence="1 2">
    <name type="scientific">Mucuna pruriens</name>
    <name type="common">Velvet bean</name>
    <name type="synonym">Dolichos pruriens</name>
    <dbReference type="NCBI Taxonomy" id="157652"/>
    <lineage>
        <taxon>Eukaryota</taxon>
        <taxon>Viridiplantae</taxon>
        <taxon>Streptophyta</taxon>
        <taxon>Embryophyta</taxon>
        <taxon>Tracheophyta</taxon>
        <taxon>Spermatophyta</taxon>
        <taxon>Magnoliopsida</taxon>
        <taxon>eudicotyledons</taxon>
        <taxon>Gunneridae</taxon>
        <taxon>Pentapetalae</taxon>
        <taxon>rosids</taxon>
        <taxon>fabids</taxon>
        <taxon>Fabales</taxon>
        <taxon>Fabaceae</taxon>
        <taxon>Papilionoideae</taxon>
        <taxon>50 kb inversion clade</taxon>
        <taxon>NPAAA clade</taxon>
        <taxon>indigoferoid/millettioid clade</taxon>
        <taxon>Phaseoleae</taxon>
        <taxon>Mucuna</taxon>
    </lineage>
</organism>
<evidence type="ECO:0000313" key="2">
    <source>
        <dbReference type="Proteomes" id="UP000257109"/>
    </source>
</evidence>
<dbReference type="EMBL" id="QJKJ01002270">
    <property type="protein sequence ID" value="RDY03578.1"/>
    <property type="molecule type" value="Genomic_DNA"/>
</dbReference>
<dbReference type="OrthoDB" id="2015125at2759"/>
<keyword evidence="2" id="KW-1185">Reference proteome</keyword>
<name>A0A371HLD0_MUCPR</name>
<gene>
    <name evidence="1" type="ORF">CR513_12822</name>
</gene>
<evidence type="ECO:0000313" key="1">
    <source>
        <dbReference type="EMBL" id="RDY03578.1"/>
    </source>
</evidence>